<keyword evidence="1" id="KW-1133">Transmembrane helix</keyword>
<gene>
    <name evidence="3" type="ORF">P4R38_01395</name>
</gene>
<feature type="transmembrane region" description="Helical" evidence="1">
    <location>
        <begin position="31"/>
        <end position="49"/>
    </location>
</feature>
<protein>
    <recommendedName>
        <fullName evidence="2">SAF domain-containing protein</fullName>
    </recommendedName>
</protein>
<dbReference type="RefSeq" id="WP_277190691.1">
    <property type="nucleotide sequence ID" value="NZ_JAROAV010000006.1"/>
</dbReference>
<reference evidence="3 4" key="1">
    <citation type="submission" date="2023-03" db="EMBL/GenBank/DDBJ databases">
        <title>YIM 133296 draft genome.</title>
        <authorList>
            <person name="Xiong L."/>
        </authorList>
    </citation>
    <scope>NUCLEOTIDE SEQUENCE [LARGE SCALE GENOMIC DNA]</scope>
    <source>
        <strain evidence="3 4">YIM 133296</strain>
    </source>
</reference>
<feature type="domain" description="SAF" evidence="2">
    <location>
        <begin position="56"/>
        <end position="118"/>
    </location>
</feature>
<dbReference type="CDD" id="cd11614">
    <property type="entry name" value="SAF_CpaB_FlgA_like"/>
    <property type="match status" value="1"/>
</dbReference>
<dbReference type="Proteomes" id="UP001528912">
    <property type="component" value="Unassembled WGS sequence"/>
</dbReference>
<name>A0ABT6C2M8_9MICO</name>
<dbReference type="EMBL" id="JAROAV010000006">
    <property type="protein sequence ID" value="MDF8262896.1"/>
    <property type="molecule type" value="Genomic_DNA"/>
</dbReference>
<proteinExistence type="predicted"/>
<evidence type="ECO:0000256" key="1">
    <source>
        <dbReference type="SAM" id="Phobius"/>
    </source>
</evidence>
<dbReference type="SMART" id="SM00858">
    <property type="entry name" value="SAF"/>
    <property type="match status" value="1"/>
</dbReference>
<keyword evidence="1" id="KW-0472">Membrane</keyword>
<dbReference type="InterPro" id="IPR013974">
    <property type="entry name" value="SAF"/>
</dbReference>
<evidence type="ECO:0000313" key="3">
    <source>
        <dbReference type="EMBL" id="MDF8262896.1"/>
    </source>
</evidence>
<organism evidence="3 4">
    <name type="scientific">Luteipulveratus flavus</name>
    <dbReference type="NCBI Taxonomy" id="3031728"/>
    <lineage>
        <taxon>Bacteria</taxon>
        <taxon>Bacillati</taxon>
        <taxon>Actinomycetota</taxon>
        <taxon>Actinomycetes</taxon>
        <taxon>Micrococcales</taxon>
        <taxon>Dermacoccaceae</taxon>
        <taxon>Luteipulveratus</taxon>
    </lineage>
</organism>
<keyword evidence="4" id="KW-1185">Reference proteome</keyword>
<evidence type="ECO:0000313" key="4">
    <source>
        <dbReference type="Proteomes" id="UP001528912"/>
    </source>
</evidence>
<keyword evidence="1" id="KW-0812">Transmembrane</keyword>
<accession>A0ABT6C2M8</accession>
<comment type="caution">
    <text evidence="3">The sequence shown here is derived from an EMBL/GenBank/DDBJ whole genome shotgun (WGS) entry which is preliminary data.</text>
</comment>
<evidence type="ECO:0000259" key="2">
    <source>
        <dbReference type="SMART" id="SM00858"/>
    </source>
</evidence>
<sequence length="230" mass="24128">MGETRERSVEAALPRPTAQRLQKPSWRDSRLVIGVLLIVLATVAGATVIQRFDHSVEVLQASRALVPGQAITASDVRTVRVRMDHAGGTYLPATRELPRGKVIRAVGKGELLPRTAVGSPAQVAVKAVSVRVDPSLAATLVPGSVVDVWVSAKKEAAGTASYDKPLRTVERAVVSRVPQDGGRFGIGSGQDAAVHVLVPSEKVAELIGAVTSESKVTLIPTAESPLRSAS</sequence>